<dbReference type="AlphaFoldDB" id="A0A8T1M3A7"/>
<organism evidence="1 2">
    <name type="scientific">Clonorchis sinensis</name>
    <name type="common">Chinese liver fluke</name>
    <dbReference type="NCBI Taxonomy" id="79923"/>
    <lineage>
        <taxon>Eukaryota</taxon>
        <taxon>Metazoa</taxon>
        <taxon>Spiralia</taxon>
        <taxon>Lophotrochozoa</taxon>
        <taxon>Platyhelminthes</taxon>
        <taxon>Trematoda</taxon>
        <taxon>Digenea</taxon>
        <taxon>Opisthorchiida</taxon>
        <taxon>Opisthorchiata</taxon>
        <taxon>Opisthorchiidae</taxon>
        <taxon>Clonorchis</taxon>
    </lineage>
</organism>
<reference evidence="1 2" key="2">
    <citation type="journal article" date="2021" name="Genomics">
        <title>High-quality reference genome for Clonorchis sinensis.</title>
        <authorList>
            <person name="Young N.D."/>
            <person name="Stroehlein A.J."/>
            <person name="Kinkar L."/>
            <person name="Wang T."/>
            <person name="Sohn W.M."/>
            <person name="Chang B.C.H."/>
            <person name="Kaur P."/>
            <person name="Weisz D."/>
            <person name="Dudchenko O."/>
            <person name="Aiden E.L."/>
            <person name="Korhonen P.K."/>
            <person name="Gasser R.B."/>
        </authorList>
    </citation>
    <scope>NUCLEOTIDE SEQUENCE [LARGE SCALE GENOMIC DNA]</scope>
    <source>
        <strain evidence="1">Cs-k2</strain>
    </source>
</reference>
<accession>A0A8T1M3A7</accession>
<reference evidence="1 2" key="1">
    <citation type="journal article" date="2018" name="Biotechnol. Adv.">
        <title>Improved genomic resources and new bioinformatic workflow for the carcinogenic parasite Clonorchis sinensis: Biotechnological implications.</title>
        <authorList>
            <person name="Wang D."/>
            <person name="Korhonen P.K."/>
            <person name="Gasser R.B."/>
            <person name="Young N.D."/>
        </authorList>
    </citation>
    <scope>NUCLEOTIDE SEQUENCE [LARGE SCALE GENOMIC DNA]</scope>
    <source>
        <strain evidence="1">Cs-k2</strain>
    </source>
</reference>
<dbReference type="Proteomes" id="UP000286415">
    <property type="component" value="Unassembled WGS sequence"/>
</dbReference>
<gene>
    <name evidence="1" type="ORF">CSKR_100088</name>
</gene>
<name>A0A8T1M3A7_CLOSI</name>
<comment type="caution">
    <text evidence="1">The sequence shown here is derived from an EMBL/GenBank/DDBJ whole genome shotgun (WGS) entry which is preliminary data.</text>
</comment>
<evidence type="ECO:0000313" key="1">
    <source>
        <dbReference type="EMBL" id="KAG5443857.1"/>
    </source>
</evidence>
<dbReference type="EMBL" id="NIRI02000056">
    <property type="protein sequence ID" value="KAG5443857.1"/>
    <property type="molecule type" value="Genomic_DNA"/>
</dbReference>
<evidence type="ECO:0000313" key="2">
    <source>
        <dbReference type="Proteomes" id="UP000286415"/>
    </source>
</evidence>
<protein>
    <submittedName>
        <fullName evidence="1">Uncharacterized protein</fullName>
    </submittedName>
</protein>
<sequence length="172" mass="18945">MGRLRSRTIWPNANLCRKKAGIISAGQPCDHVRTNTFMDMNSMVGYQASFRFAALDRFLTREPHESLLCTGWNCFGGAKSSPVFILETINFGRPVAQHPSKTYLDVVLAPNTIPKKNWLKNSCSTDVLNDGAGWLSGLNANLPTGRSVVRTRHLPVDFPCLGLGNLKLSQPS</sequence>
<keyword evidence="2" id="KW-1185">Reference proteome</keyword>
<proteinExistence type="predicted"/>
<feature type="non-terminal residue" evidence="1">
    <location>
        <position position="172"/>
    </location>
</feature>
<dbReference type="OrthoDB" id="10549521at2759"/>